<keyword evidence="3" id="KW-1185">Reference proteome</keyword>
<name>A0AA35RW43_GEOBA</name>
<dbReference type="Gene3D" id="1.10.238.180">
    <property type="match status" value="1"/>
</dbReference>
<evidence type="ECO:0008006" key="4">
    <source>
        <dbReference type="Google" id="ProtNLM"/>
    </source>
</evidence>
<accession>A0AA35RW43</accession>
<proteinExistence type="predicted"/>
<evidence type="ECO:0000256" key="1">
    <source>
        <dbReference type="SAM" id="Phobius"/>
    </source>
</evidence>
<keyword evidence="1" id="KW-1133">Transmembrane helix</keyword>
<keyword evidence="1" id="KW-0812">Transmembrane</keyword>
<feature type="transmembrane region" description="Helical" evidence="1">
    <location>
        <begin position="48"/>
        <end position="70"/>
    </location>
</feature>
<dbReference type="EMBL" id="CASHTH010001624">
    <property type="protein sequence ID" value="CAI8017406.1"/>
    <property type="molecule type" value="Genomic_DNA"/>
</dbReference>
<feature type="non-terminal residue" evidence="2">
    <location>
        <position position="1"/>
    </location>
</feature>
<comment type="caution">
    <text evidence="2">The sequence shown here is derived from an EMBL/GenBank/DDBJ whole genome shotgun (WGS) entry which is preliminary data.</text>
</comment>
<evidence type="ECO:0000313" key="2">
    <source>
        <dbReference type="EMBL" id="CAI8017406.1"/>
    </source>
</evidence>
<dbReference type="AlphaFoldDB" id="A0AA35RW43"/>
<protein>
    <recommendedName>
        <fullName evidence="4">EF-hand domain-containing protein</fullName>
    </recommendedName>
</protein>
<reference evidence="2" key="1">
    <citation type="submission" date="2023-03" db="EMBL/GenBank/DDBJ databases">
        <authorList>
            <person name="Steffen K."/>
            <person name="Cardenas P."/>
        </authorList>
    </citation>
    <scope>NUCLEOTIDE SEQUENCE</scope>
</reference>
<keyword evidence="1" id="KW-0472">Membrane</keyword>
<dbReference type="Proteomes" id="UP001174909">
    <property type="component" value="Unassembled WGS sequence"/>
</dbReference>
<sequence length="132" mass="14042">MAPKGLIFALLAAATSDFERSSLSSSASSDKQKAVSTFLADAAWRRRMAGVAVGVAGALLTLAVVFLLGLSGSRGGSETRNEALALNKELEFAAIQAVLRHLDDNHDGSVDLQESEEVCFSCLATRLRQRLF</sequence>
<organism evidence="2 3">
    <name type="scientific">Geodia barretti</name>
    <name type="common">Barrett's horny sponge</name>
    <dbReference type="NCBI Taxonomy" id="519541"/>
    <lineage>
        <taxon>Eukaryota</taxon>
        <taxon>Metazoa</taxon>
        <taxon>Porifera</taxon>
        <taxon>Demospongiae</taxon>
        <taxon>Heteroscleromorpha</taxon>
        <taxon>Tetractinellida</taxon>
        <taxon>Astrophorina</taxon>
        <taxon>Geodiidae</taxon>
        <taxon>Geodia</taxon>
    </lineage>
</organism>
<gene>
    <name evidence="2" type="ORF">GBAR_LOCUS10571</name>
</gene>
<evidence type="ECO:0000313" key="3">
    <source>
        <dbReference type="Proteomes" id="UP001174909"/>
    </source>
</evidence>